<keyword evidence="6" id="KW-1185">Reference proteome</keyword>
<keyword evidence="3" id="KW-0804">Transcription</keyword>
<organism evidence="5 6">
    <name type="scientific">Paenibacillus auburnensis</name>
    <dbReference type="NCBI Taxonomy" id="2905649"/>
    <lineage>
        <taxon>Bacteria</taxon>
        <taxon>Bacillati</taxon>
        <taxon>Bacillota</taxon>
        <taxon>Bacilli</taxon>
        <taxon>Bacillales</taxon>
        <taxon>Paenibacillaceae</taxon>
        <taxon>Paenibacillus</taxon>
    </lineage>
</organism>
<dbReference type="InterPro" id="IPR036388">
    <property type="entry name" value="WH-like_DNA-bd_sf"/>
</dbReference>
<sequence length="143" mass="16291">MDKRPLETIELEMAILSRRLTSISTYKKYGILDHSAYLLLHQIASNGSAGVKALADEFHLDISTISRQASALEQKGYVTRIPDPLDGRAYTLQITELGADMLKKDTDIRQDKIGQLLEDWSEEEREHFGQLLQKLNEAIFRVM</sequence>
<dbReference type="Proteomes" id="UP000838324">
    <property type="component" value="Unassembled WGS sequence"/>
</dbReference>
<gene>
    <name evidence="5" type="ORF">PAECIP111892_02796</name>
</gene>
<name>A0ABM9C8X2_9BACL</name>
<evidence type="ECO:0000256" key="3">
    <source>
        <dbReference type="ARBA" id="ARBA00023163"/>
    </source>
</evidence>
<dbReference type="RefSeq" id="WP_236333967.1">
    <property type="nucleotide sequence ID" value="NZ_CAKMMG010000002.1"/>
</dbReference>
<dbReference type="Gene3D" id="1.10.10.10">
    <property type="entry name" value="Winged helix-like DNA-binding domain superfamily/Winged helix DNA-binding domain"/>
    <property type="match status" value="1"/>
</dbReference>
<evidence type="ECO:0000259" key="4">
    <source>
        <dbReference type="PROSITE" id="PS50995"/>
    </source>
</evidence>
<dbReference type="PROSITE" id="PS01117">
    <property type="entry name" value="HTH_MARR_1"/>
    <property type="match status" value="1"/>
</dbReference>
<dbReference type="SUPFAM" id="SSF46785">
    <property type="entry name" value="Winged helix' DNA-binding domain"/>
    <property type="match status" value="1"/>
</dbReference>
<accession>A0ABM9C8X2</accession>
<evidence type="ECO:0000256" key="1">
    <source>
        <dbReference type="ARBA" id="ARBA00023015"/>
    </source>
</evidence>
<feature type="domain" description="HTH marR-type" evidence="4">
    <location>
        <begin position="6"/>
        <end position="137"/>
    </location>
</feature>
<dbReference type="InterPro" id="IPR000835">
    <property type="entry name" value="HTH_MarR-typ"/>
</dbReference>
<comment type="caution">
    <text evidence="5">The sequence shown here is derived from an EMBL/GenBank/DDBJ whole genome shotgun (WGS) entry which is preliminary data.</text>
</comment>
<evidence type="ECO:0000313" key="5">
    <source>
        <dbReference type="EMBL" id="CAH1205903.1"/>
    </source>
</evidence>
<dbReference type="Pfam" id="PF01047">
    <property type="entry name" value="MarR"/>
    <property type="match status" value="1"/>
</dbReference>
<dbReference type="SMART" id="SM00347">
    <property type="entry name" value="HTH_MARR"/>
    <property type="match status" value="1"/>
</dbReference>
<dbReference type="InterPro" id="IPR023187">
    <property type="entry name" value="Tscrpt_reg_MarR-type_CS"/>
</dbReference>
<evidence type="ECO:0000256" key="2">
    <source>
        <dbReference type="ARBA" id="ARBA00023125"/>
    </source>
</evidence>
<protein>
    <recommendedName>
        <fullName evidence="4">HTH marR-type domain-containing protein</fullName>
    </recommendedName>
</protein>
<proteinExistence type="predicted"/>
<evidence type="ECO:0000313" key="6">
    <source>
        <dbReference type="Proteomes" id="UP000838324"/>
    </source>
</evidence>
<dbReference type="InterPro" id="IPR039422">
    <property type="entry name" value="MarR/SlyA-like"/>
</dbReference>
<reference evidence="5" key="1">
    <citation type="submission" date="2022-01" db="EMBL/GenBank/DDBJ databases">
        <authorList>
            <person name="Criscuolo A."/>
        </authorList>
    </citation>
    <scope>NUCLEOTIDE SEQUENCE</scope>
    <source>
        <strain evidence="5">CIP111892</strain>
    </source>
</reference>
<dbReference type="PANTHER" id="PTHR33164">
    <property type="entry name" value="TRANSCRIPTIONAL REGULATOR, MARR FAMILY"/>
    <property type="match status" value="1"/>
</dbReference>
<dbReference type="PANTHER" id="PTHR33164:SF57">
    <property type="entry name" value="MARR-FAMILY TRANSCRIPTIONAL REGULATOR"/>
    <property type="match status" value="1"/>
</dbReference>
<dbReference type="PRINTS" id="PR00598">
    <property type="entry name" value="HTHMARR"/>
</dbReference>
<keyword evidence="2" id="KW-0238">DNA-binding</keyword>
<keyword evidence="1" id="KW-0805">Transcription regulation</keyword>
<dbReference type="EMBL" id="CAKMMG010000002">
    <property type="protein sequence ID" value="CAH1205903.1"/>
    <property type="molecule type" value="Genomic_DNA"/>
</dbReference>
<dbReference type="PROSITE" id="PS50995">
    <property type="entry name" value="HTH_MARR_2"/>
    <property type="match status" value="1"/>
</dbReference>
<dbReference type="InterPro" id="IPR036390">
    <property type="entry name" value="WH_DNA-bd_sf"/>
</dbReference>